<dbReference type="EMBL" id="JDVG02000614">
    <property type="protein sequence ID" value="KFB71001.1"/>
    <property type="molecule type" value="Genomic_DNA"/>
</dbReference>
<proteinExistence type="predicted"/>
<organism evidence="1 2">
    <name type="scientific">Candidatus Accumulibacter phosphatis</name>
    <dbReference type="NCBI Taxonomy" id="327160"/>
    <lineage>
        <taxon>Bacteria</taxon>
        <taxon>Pseudomonadati</taxon>
        <taxon>Pseudomonadota</taxon>
        <taxon>Betaproteobacteria</taxon>
        <taxon>Candidatus Accumulibacter</taxon>
    </lineage>
</organism>
<protein>
    <submittedName>
        <fullName evidence="1">Uncharacterized protein</fullName>
    </submittedName>
</protein>
<accession>A0A080LRV7</accession>
<sequence length="112" mass="12818">MDKLCRNMLRLGWPDVILQPLHQRQIVGETAQQAHCGMGMQIDESRNQHVLIQALALAWRKALRHLDLREEVDDAAVIDDHCVIFENQIGRINGNDPARLDGQVDWRQGHGH</sequence>
<reference evidence="1 2" key="1">
    <citation type="submission" date="2014-02" db="EMBL/GenBank/DDBJ databases">
        <title>Expanding our view of genomic diversity in Candidatus Accumulibacter clades.</title>
        <authorList>
            <person name="Skennerton C.T."/>
            <person name="Barr J.J."/>
            <person name="Slater F.R."/>
            <person name="Bond P.L."/>
            <person name="Tyson G.W."/>
        </authorList>
    </citation>
    <scope>NUCLEOTIDE SEQUENCE [LARGE SCALE GENOMIC DNA]</scope>
    <source>
        <strain evidence="2">BA-91</strain>
    </source>
</reference>
<name>A0A080LRV7_9PROT</name>
<evidence type="ECO:0000313" key="1">
    <source>
        <dbReference type="EMBL" id="KFB71001.1"/>
    </source>
</evidence>
<dbReference type="AlphaFoldDB" id="A0A080LRV7"/>
<evidence type="ECO:0000313" key="2">
    <source>
        <dbReference type="Proteomes" id="UP000020077"/>
    </source>
</evidence>
<comment type="caution">
    <text evidence="1">The sequence shown here is derived from an EMBL/GenBank/DDBJ whole genome shotgun (WGS) entry which is preliminary data.</text>
</comment>
<gene>
    <name evidence="1" type="ORF">AW09_003886</name>
</gene>
<dbReference type="Proteomes" id="UP000020077">
    <property type="component" value="Unassembled WGS sequence"/>
</dbReference>